<feature type="region of interest" description="Disordered" evidence="3">
    <location>
        <begin position="236"/>
        <end position="268"/>
    </location>
</feature>
<proteinExistence type="predicted"/>
<protein>
    <submittedName>
        <fullName evidence="6">Protein bric-a-brac 1-like isoform X6</fullName>
    </submittedName>
</protein>
<feature type="domain" description="BTB" evidence="4">
    <location>
        <begin position="32"/>
        <end position="97"/>
    </location>
</feature>
<dbReference type="PANTHER" id="PTHR23110">
    <property type="entry name" value="BTB DOMAIN TRANSCRIPTION FACTOR"/>
    <property type="match status" value="1"/>
</dbReference>
<dbReference type="InterPro" id="IPR000210">
    <property type="entry name" value="BTB/POZ_dom"/>
</dbReference>
<evidence type="ECO:0000256" key="2">
    <source>
        <dbReference type="ARBA" id="ARBA00023242"/>
    </source>
</evidence>
<dbReference type="Gene3D" id="3.30.710.10">
    <property type="entry name" value="Potassium Channel Kv1.1, Chain A"/>
    <property type="match status" value="1"/>
</dbReference>
<dbReference type="GO" id="GO:0005634">
    <property type="term" value="C:nucleus"/>
    <property type="evidence" value="ECO:0007669"/>
    <property type="project" value="UniProtKB-SubCell"/>
</dbReference>
<dbReference type="PANTHER" id="PTHR23110:SF106">
    <property type="entry name" value="FI01104P"/>
    <property type="match status" value="1"/>
</dbReference>
<feature type="compositionally biased region" description="Polar residues" evidence="3">
    <location>
        <begin position="139"/>
        <end position="148"/>
    </location>
</feature>
<name>A0A6P3YAJ8_DINQU</name>
<dbReference type="OrthoDB" id="10261408at2759"/>
<reference evidence="6" key="1">
    <citation type="submission" date="2025-08" db="UniProtKB">
        <authorList>
            <consortium name="RefSeq"/>
        </authorList>
    </citation>
    <scope>IDENTIFICATION</scope>
</reference>
<feature type="compositionally biased region" description="Acidic residues" evidence="3">
    <location>
        <begin position="125"/>
        <end position="134"/>
    </location>
</feature>
<dbReference type="Pfam" id="PF00651">
    <property type="entry name" value="BTB"/>
    <property type="match status" value="1"/>
</dbReference>
<dbReference type="PROSITE" id="PS50097">
    <property type="entry name" value="BTB"/>
    <property type="match status" value="1"/>
</dbReference>
<dbReference type="SMART" id="SM00225">
    <property type="entry name" value="BTB"/>
    <property type="match status" value="1"/>
</dbReference>
<feature type="region of interest" description="Disordered" evidence="3">
    <location>
        <begin position="424"/>
        <end position="445"/>
    </location>
</feature>
<dbReference type="RefSeq" id="XP_014488011.1">
    <property type="nucleotide sequence ID" value="XM_014632525.1"/>
</dbReference>
<accession>A0A6P3YAJ8</accession>
<dbReference type="SUPFAM" id="SSF54695">
    <property type="entry name" value="POZ domain"/>
    <property type="match status" value="1"/>
</dbReference>
<dbReference type="InterPro" id="IPR011333">
    <property type="entry name" value="SKP1/BTB/POZ_sf"/>
</dbReference>
<dbReference type="Proteomes" id="UP000515204">
    <property type="component" value="Unplaced"/>
</dbReference>
<dbReference type="CDD" id="cd18315">
    <property type="entry name" value="BTB_POZ_BAB-like"/>
    <property type="match status" value="1"/>
</dbReference>
<feature type="compositionally biased region" description="Polar residues" evidence="3">
    <location>
        <begin position="183"/>
        <end position="197"/>
    </location>
</feature>
<dbReference type="InterPro" id="IPR051095">
    <property type="entry name" value="Dros_DevTransReg"/>
</dbReference>
<evidence type="ECO:0000313" key="6">
    <source>
        <dbReference type="RefSeq" id="XP_014488011.1"/>
    </source>
</evidence>
<comment type="subcellular location">
    <subcellularLocation>
        <location evidence="1">Nucleus</location>
    </subcellularLocation>
</comment>
<gene>
    <name evidence="6" type="primary">LOC106751594</name>
</gene>
<dbReference type="GO" id="GO:0006357">
    <property type="term" value="P:regulation of transcription by RNA polymerase II"/>
    <property type="evidence" value="ECO:0007669"/>
    <property type="project" value="TreeGrafter"/>
</dbReference>
<evidence type="ECO:0000256" key="3">
    <source>
        <dbReference type="SAM" id="MobiDB-lite"/>
    </source>
</evidence>
<evidence type="ECO:0000313" key="5">
    <source>
        <dbReference type="Proteomes" id="UP000515204"/>
    </source>
</evidence>
<organism evidence="5 6">
    <name type="scientific">Dinoponera quadriceps</name>
    <name type="common">South American ant</name>
    <dbReference type="NCBI Taxonomy" id="609295"/>
    <lineage>
        <taxon>Eukaryota</taxon>
        <taxon>Metazoa</taxon>
        <taxon>Ecdysozoa</taxon>
        <taxon>Arthropoda</taxon>
        <taxon>Hexapoda</taxon>
        <taxon>Insecta</taxon>
        <taxon>Pterygota</taxon>
        <taxon>Neoptera</taxon>
        <taxon>Endopterygota</taxon>
        <taxon>Hymenoptera</taxon>
        <taxon>Apocrita</taxon>
        <taxon>Aculeata</taxon>
        <taxon>Formicoidea</taxon>
        <taxon>Formicidae</taxon>
        <taxon>Ponerinae</taxon>
        <taxon>Ponerini</taxon>
        <taxon>Dinoponera</taxon>
    </lineage>
</organism>
<keyword evidence="5" id="KW-1185">Reference proteome</keyword>
<dbReference type="AlphaFoldDB" id="A0A6P3YAJ8"/>
<feature type="compositionally biased region" description="Polar residues" evidence="3">
    <location>
        <begin position="237"/>
        <end position="264"/>
    </location>
</feature>
<dbReference type="GeneID" id="106751594"/>
<evidence type="ECO:0000259" key="4">
    <source>
        <dbReference type="PROSITE" id="PS50097"/>
    </source>
</evidence>
<keyword evidence="2" id="KW-0539">Nucleus</keyword>
<feature type="region of interest" description="Disordered" evidence="3">
    <location>
        <begin position="116"/>
        <end position="219"/>
    </location>
</feature>
<evidence type="ECO:0000256" key="1">
    <source>
        <dbReference type="ARBA" id="ARBA00004123"/>
    </source>
</evidence>
<feature type="compositionally biased region" description="Basic residues" evidence="3">
    <location>
        <begin position="424"/>
        <end position="436"/>
    </location>
</feature>
<sequence>MGSSQQFSLRWNNYLKHITCAFDTLRTDEDLVDVTLSCEGKRIRAHKMLLSACSTYFRDLFKENPCQHPIIIFRNVKFDDLAALVDFMYQGEVNVVQEQLASFLTTAELLAVQGLTDGTGKDNDSLEDDIEIPNEPEVQLQNTSGKSSGENKRNKSPSSPIPFHSVELQPEIHPNKRRKTRDTNASAEKNSAGSNVSGKDADSKTSDSQSRPGSDPVEIIPLMPNLKLEMPEYLEQDGSSCSYEDQSLGDNPLNKNTIDDTSSTPDHEQKLDISQTFYSSQSTSDGLDGKHQSSDVGMSCLLGHLLSKPSTSGERLAPEIVQVSVAKQIQPSTECDRIFMSTLPSSNVAAENDTLDTFMKSSEIFDVSSILPAVLFSDDISNRATIQSENAEERLVDNLHDIRQPDLSNCEKSTFVRRVSMRVKQRNNRERKRSRKKEVEIRNSI</sequence>